<dbReference type="Proteomes" id="UP001174936">
    <property type="component" value="Unassembled WGS sequence"/>
</dbReference>
<evidence type="ECO:0000313" key="2">
    <source>
        <dbReference type="Proteomes" id="UP001174936"/>
    </source>
</evidence>
<name>A0AA40CKJ3_9PEZI</name>
<keyword evidence="2" id="KW-1185">Reference proteome</keyword>
<dbReference type="AlphaFoldDB" id="A0AA40CKJ3"/>
<protein>
    <submittedName>
        <fullName evidence="1">Uncharacterized protein</fullName>
    </submittedName>
</protein>
<accession>A0AA40CKJ3</accession>
<evidence type="ECO:0000313" key="1">
    <source>
        <dbReference type="EMBL" id="KAK0641797.1"/>
    </source>
</evidence>
<gene>
    <name evidence="1" type="ORF">B0T16DRAFT_461827</name>
</gene>
<organism evidence="1 2">
    <name type="scientific">Cercophora newfieldiana</name>
    <dbReference type="NCBI Taxonomy" id="92897"/>
    <lineage>
        <taxon>Eukaryota</taxon>
        <taxon>Fungi</taxon>
        <taxon>Dikarya</taxon>
        <taxon>Ascomycota</taxon>
        <taxon>Pezizomycotina</taxon>
        <taxon>Sordariomycetes</taxon>
        <taxon>Sordariomycetidae</taxon>
        <taxon>Sordariales</taxon>
        <taxon>Lasiosphaeriaceae</taxon>
        <taxon>Cercophora</taxon>
    </lineage>
</organism>
<reference evidence="1" key="1">
    <citation type="submission" date="2023-06" db="EMBL/GenBank/DDBJ databases">
        <title>Genome-scale phylogeny and comparative genomics of the fungal order Sordariales.</title>
        <authorList>
            <consortium name="Lawrence Berkeley National Laboratory"/>
            <person name="Hensen N."/>
            <person name="Bonometti L."/>
            <person name="Westerberg I."/>
            <person name="Brannstrom I.O."/>
            <person name="Guillou S."/>
            <person name="Cros-Aarteil S."/>
            <person name="Calhoun S."/>
            <person name="Haridas S."/>
            <person name="Kuo A."/>
            <person name="Mondo S."/>
            <person name="Pangilinan J."/>
            <person name="Riley R."/>
            <person name="Labutti K."/>
            <person name="Andreopoulos B."/>
            <person name="Lipzen A."/>
            <person name="Chen C."/>
            <person name="Yanf M."/>
            <person name="Daum C."/>
            <person name="Ng V."/>
            <person name="Clum A."/>
            <person name="Steindorff A."/>
            <person name="Ohm R."/>
            <person name="Martin F."/>
            <person name="Silar P."/>
            <person name="Natvig D."/>
            <person name="Lalanne C."/>
            <person name="Gautier V."/>
            <person name="Ament-Velasquez S.L."/>
            <person name="Kruys A."/>
            <person name="Hutchinson M.I."/>
            <person name="Powell A.J."/>
            <person name="Barry K."/>
            <person name="Miller A.N."/>
            <person name="Grigoriev I.V."/>
            <person name="Debuchy R."/>
            <person name="Gladieux P."/>
            <person name="Thoren M.H."/>
            <person name="Johannesson H."/>
        </authorList>
    </citation>
    <scope>NUCLEOTIDE SEQUENCE</scope>
    <source>
        <strain evidence="1">SMH2532-1</strain>
    </source>
</reference>
<sequence length="221" mass="24788">MDEPQLVERRTDLGLLIIVAYKIFNVRSWASSQATANHHTSCFTFWYSDTSKPQIKTSNFLSEFLKLLKSQAHDTFNNIHIKSINQDNPSSPNFHFHNKMCTIIPIHFWCGCYSNMSRRAPCAPGAYCYAHNCLKGAAEIAAAPCEKIYCKQRFAQAHGMGLVDSTDKMCTKINLYHAGCHCPAGFTINLCEHAKAHGQCPPGELWHEDHVLSPGLAAHQH</sequence>
<comment type="caution">
    <text evidence="1">The sequence shown here is derived from an EMBL/GenBank/DDBJ whole genome shotgun (WGS) entry which is preliminary data.</text>
</comment>
<proteinExistence type="predicted"/>
<dbReference type="EMBL" id="JAULSV010000006">
    <property type="protein sequence ID" value="KAK0641797.1"/>
    <property type="molecule type" value="Genomic_DNA"/>
</dbReference>